<protein>
    <recommendedName>
        <fullName evidence="1">Aminoglycoside phosphotransferase domain-containing protein</fullName>
    </recommendedName>
</protein>
<dbReference type="Proteomes" id="UP000652013">
    <property type="component" value="Unassembled WGS sequence"/>
</dbReference>
<dbReference type="Pfam" id="PF01636">
    <property type="entry name" value="APH"/>
    <property type="match status" value="1"/>
</dbReference>
<dbReference type="EMBL" id="BOOY01000039">
    <property type="protein sequence ID" value="GIJ06274.1"/>
    <property type="molecule type" value="Genomic_DNA"/>
</dbReference>
<organism evidence="2 3">
    <name type="scientific">Spirilliplanes yamanashiensis</name>
    <dbReference type="NCBI Taxonomy" id="42233"/>
    <lineage>
        <taxon>Bacteria</taxon>
        <taxon>Bacillati</taxon>
        <taxon>Actinomycetota</taxon>
        <taxon>Actinomycetes</taxon>
        <taxon>Micromonosporales</taxon>
        <taxon>Micromonosporaceae</taxon>
        <taxon>Spirilliplanes</taxon>
    </lineage>
</organism>
<evidence type="ECO:0000259" key="1">
    <source>
        <dbReference type="Pfam" id="PF01636"/>
    </source>
</evidence>
<evidence type="ECO:0000313" key="2">
    <source>
        <dbReference type="EMBL" id="GIJ06274.1"/>
    </source>
</evidence>
<keyword evidence="3" id="KW-1185">Reference proteome</keyword>
<dbReference type="InterPro" id="IPR002575">
    <property type="entry name" value="Aminoglycoside_PTrfase"/>
</dbReference>
<dbReference type="PANTHER" id="PTHR21310">
    <property type="entry name" value="AMINOGLYCOSIDE PHOSPHOTRANSFERASE-RELATED-RELATED"/>
    <property type="match status" value="1"/>
</dbReference>
<name>A0A8J3YDX4_9ACTN</name>
<dbReference type="SUPFAM" id="SSF56112">
    <property type="entry name" value="Protein kinase-like (PK-like)"/>
    <property type="match status" value="1"/>
</dbReference>
<dbReference type="Gene3D" id="3.90.1200.10">
    <property type="match status" value="1"/>
</dbReference>
<sequence>MHSGELHDIAAALGTSVVTSSVLAGGFSHETCLLTLPGGRVVARFGGTDPAIEAGVMAAARPHVPVPEVLLVLPGGDGRARHAMVVEYVDGTLLSDVLAADPGRSAAGELGAEVGRVVAGIAAVTFDRPGFFAGGGLTVTPERPWSQQLAEAAEDCMAAVPGDRLDAATRRAWVRLCAAHAPALAAADGYSRLVHADVNPKNILVGRDGGRWRTAAVLDWEFSYSGCPYADAANMARFGGGYPAGFLDGFRAGFLERRPPGLPPAGDWAYVGRVLDMFALSDLVTRPAGHAVADQAAALIGDWVRDGVPRTI</sequence>
<evidence type="ECO:0000313" key="3">
    <source>
        <dbReference type="Proteomes" id="UP000652013"/>
    </source>
</evidence>
<dbReference type="InterPro" id="IPR051678">
    <property type="entry name" value="AGP_Transferase"/>
</dbReference>
<dbReference type="InterPro" id="IPR011009">
    <property type="entry name" value="Kinase-like_dom_sf"/>
</dbReference>
<comment type="caution">
    <text evidence="2">The sequence shown here is derived from an EMBL/GenBank/DDBJ whole genome shotgun (WGS) entry which is preliminary data.</text>
</comment>
<accession>A0A8J3YDX4</accession>
<dbReference type="PANTHER" id="PTHR21310:SF39">
    <property type="entry name" value="AMINOGLYCOSIDE PHOSPHOTRANSFERASE DOMAIN-CONTAINING PROTEIN"/>
    <property type="match status" value="1"/>
</dbReference>
<gene>
    <name evidence="2" type="ORF">Sya03_56260</name>
</gene>
<proteinExistence type="predicted"/>
<reference evidence="2" key="1">
    <citation type="submission" date="2021-01" db="EMBL/GenBank/DDBJ databases">
        <title>Whole genome shotgun sequence of Spirilliplanes yamanashiensis NBRC 15828.</title>
        <authorList>
            <person name="Komaki H."/>
            <person name="Tamura T."/>
        </authorList>
    </citation>
    <scope>NUCLEOTIDE SEQUENCE</scope>
    <source>
        <strain evidence="2">NBRC 15828</strain>
    </source>
</reference>
<feature type="domain" description="Aminoglycoside phosphotransferase" evidence="1">
    <location>
        <begin position="22"/>
        <end position="257"/>
    </location>
</feature>
<dbReference type="AlphaFoldDB" id="A0A8J3YDX4"/>
<dbReference type="RefSeq" id="WP_203941449.1">
    <property type="nucleotide sequence ID" value="NZ_BAAAGJ010000014.1"/>
</dbReference>